<comment type="similarity">
    <text evidence="2 6">Belongs to the AlaDH/PNT family.</text>
</comment>
<accession>A0A679IDF5</accession>
<feature type="domain" description="Alanine dehydrogenase/pyridine nucleotide transhydrogenase NAD(H)-binding" evidence="10">
    <location>
        <begin position="147"/>
        <end position="296"/>
    </location>
</feature>
<feature type="active site" description="Proton donor/acceptor" evidence="7">
    <location>
        <position position="94"/>
    </location>
</feature>
<evidence type="ECO:0000259" key="10">
    <source>
        <dbReference type="SMART" id="SM01002"/>
    </source>
</evidence>
<protein>
    <recommendedName>
        <fullName evidence="3 6">Alanine dehydrogenase</fullName>
        <ecNumber evidence="3 6">1.4.1.1</ecNumber>
    </recommendedName>
</protein>
<comment type="catalytic activity">
    <reaction evidence="6">
        <text>L-alanine + NAD(+) + H2O = pyruvate + NH4(+) + NADH + H(+)</text>
        <dbReference type="Rhea" id="RHEA:18405"/>
        <dbReference type="ChEBI" id="CHEBI:15361"/>
        <dbReference type="ChEBI" id="CHEBI:15377"/>
        <dbReference type="ChEBI" id="CHEBI:15378"/>
        <dbReference type="ChEBI" id="CHEBI:28938"/>
        <dbReference type="ChEBI" id="CHEBI:57540"/>
        <dbReference type="ChEBI" id="CHEBI:57945"/>
        <dbReference type="ChEBI" id="CHEBI:57972"/>
        <dbReference type="EC" id="1.4.1.1"/>
    </reaction>
</comment>
<keyword evidence="9" id="KW-0547">Nucleotide-binding</keyword>
<dbReference type="Gene3D" id="3.40.50.720">
    <property type="entry name" value="NAD(P)-binding Rossmann-like Domain"/>
    <property type="match status" value="2"/>
</dbReference>
<dbReference type="KEGG" id="esg:EsVE80_18120"/>
<dbReference type="InterPro" id="IPR007698">
    <property type="entry name" value="AlaDH/PNT_NAD(H)-bd"/>
</dbReference>
<dbReference type="PIRSF" id="PIRSF000183">
    <property type="entry name" value="Alanine_dh"/>
    <property type="match status" value="1"/>
</dbReference>
<comment type="pathway">
    <text evidence="1">Amino-acid degradation; L-alanine degradation via dehydrogenase pathway; NH(3) and pyruvate from L-alanine: step 1/1.</text>
</comment>
<keyword evidence="13" id="KW-1185">Reference proteome</keyword>
<dbReference type="GO" id="GO:0005886">
    <property type="term" value="C:plasma membrane"/>
    <property type="evidence" value="ECO:0007669"/>
    <property type="project" value="TreeGrafter"/>
</dbReference>
<dbReference type="InterPro" id="IPR007886">
    <property type="entry name" value="AlaDH/PNT_N"/>
</dbReference>
<dbReference type="GO" id="GO:0000166">
    <property type="term" value="F:nucleotide binding"/>
    <property type="evidence" value="ECO:0007669"/>
    <property type="project" value="UniProtKB-KW"/>
</dbReference>
<dbReference type="GO" id="GO:0000286">
    <property type="term" value="F:alanine dehydrogenase activity"/>
    <property type="evidence" value="ECO:0007669"/>
    <property type="project" value="UniProtKB-UniRule"/>
</dbReference>
<evidence type="ECO:0000256" key="8">
    <source>
        <dbReference type="PIRSR" id="PIRSR000183-2"/>
    </source>
</evidence>
<dbReference type="NCBIfam" id="TIGR00518">
    <property type="entry name" value="alaDH"/>
    <property type="match status" value="1"/>
</dbReference>
<sequence>MRIGIAKEIKNHENRVALPPSGILELVKTGHTVLVESGAGLGSGITDMEYQNVGALLTSTAEVWQCDLVMKVKEPLPSEYQYFREGLILFTYLHLAANKELTTELMRSGVTAIAYENVQLTDGSLPLLSPMSEIAGRMAAQIGAQYLQRTFGGKGILLAGVPGVRQGNVVIIGGGVSGYNAARLALGLGARVTILDININRLKELDASFNGQIQTLVSNELNIRTSLKTADLVIGAVLLPGHKAPILVTEEMVATMPKESVIVDIAIDQGGIFATGSKVTTHENPTYMQSGVIHYAVANMPGAVPQTSTYALSNATLPYAKLLATTRLEQLLQYNNALYQGVNTYKGHLTMQAVAEDLHLPHTELSALI</sequence>
<evidence type="ECO:0000256" key="4">
    <source>
        <dbReference type="ARBA" id="ARBA00023002"/>
    </source>
</evidence>
<dbReference type="SUPFAM" id="SSF51735">
    <property type="entry name" value="NAD(P)-binding Rossmann-fold domains"/>
    <property type="match status" value="1"/>
</dbReference>
<keyword evidence="5 6" id="KW-0520">NAD</keyword>
<dbReference type="GO" id="GO:0042853">
    <property type="term" value="P:L-alanine catabolic process"/>
    <property type="evidence" value="ECO:0007669"/>
    <property type="project" value="InterPro"/>
</dbReference>
<proteinExistence type="inferred from homology"/>
<feature type="domain" description="Alanine dehydrogenase/pyridine nucleotide transhydrogenase N-terminal" evidence="11">
    <location>
        <begin position="4"/>
        <end position="135"/>
    </location>
</feature>
<dbReference type="Pfam" id="PF05222">
    <property type="entry name" value="AlaDh_PNT_N"/>
    <property type="match status" value="1"/>
</dbReference>
<dbReference type="FunFam" id="3.40.50.720:FF:000049">
    <property type="entry name" value="Alanine dehydrogenase"/>
    <property type="match status" value="1"/>
</dbReference>
<evidence type="ECO:0000256" key="7">
    <source>
        <dbReference type="PIRSR" id="PIRSR000183-1"/>
    </source>
</evidence>
<dbReference type="CDD" id="cd05305">
    <property type="entry name" value="L-AlaDH"/>
    <property type="match status" value="1"/>
</dbReference>
<feature type="binding site" evidence="8">
    <location>
        <position position="15"/>
    </location>
    <ligand>
        <name>substrate</name>
    </ligand>
</feature>
<feature type="binding site" evidence="9">
    <location>
        <begin position="265"/>
        <end position="268"/>
    </location>
    <ligand>
        <name>NAD(+)</name>
        <dbReference type="ChEBI" id="CHEBI:57540"/>
    </ligand>
</feature>
<reference evidence="12 13" key="1">
    <citation type="submission" date="2020-02" db="EMBL/GenBank/DDBJ databases">
        <title>Characterization of vanA genotype vancomycin-resistant Enterococcus saigonensis VE80.</title>
        <authorList>
            <person name="Harada T."/>
            <person name="Motooka D."/>
            <person name="Nakamura S."/>
            <person name="Yamamoto Y."/>
            <person name="Kawahara R."/>
            <person name="Kawatsu K."/>
        </authorList>
    </citation>
    <scope>NUCLEOTIDE SEQUENCE [LARGE SCALE GENOMIC DNA]</scope>
    <source>
        <strain evidence="12 13">VE80</strain>
    </source>
</reference>
<feature type="binding site" evidence="9">
    <location>
        <position position="196"/>
    </location>
    <ligand>
        <name>NAD(+)</name>
        <dbReference type="ChEBI" id="CHEBI:57540"/>
    </ligand>
</feature>
<name>A0A679IDF5_9ENTE</name>
<keyword evidence="4 6" id="KW-0560">Oxidoreductase</keyword>
<dbReference type="InterPro" id="IPR036291">
    <property type="entry name" value="NAD(P)-bd_dom_sf"/>
</dbReference>
<evidence type="ECO:0000256" key="1">
    <source>
        <dbReference type="ARBA" id="ARBA00005206"/>
    </source>
</evidence>
<dbReference type="AlphaFoldDB" id="A0A679IDF5"/>
<feature type="binding site" evidence="9">
    <location>
        <position position="218"/>
    </location>
    <ligand>
        <name>NAD(+)</name>
        <dbReference type="ChEBI" id="CHEBI:57540"/>
    </ligand>
</feature>
<dbReference type="PANTHER" id="PTHR42795">
    <property type="entry name" value="ALANINE DEHYDROGENASE"/>
    <property type="match status" value="1"/>
</dbReference>
<evidence type="ECO:0000259" key="11">
    <source>
        <dbReference type="SMART" id="SM01003"/>
    </source>
</evidence>
<feature type="binding site" evidence="8">
    <location>
        <position position="73"/>
    </location>
    <ligand>
        <name>substrate</name>
    </ligand>
</feature>
<evidence type="ECO:0000256" key="5">
    <source>
        <dbReference type="ARBA" id="ARBA00023027"/>
    </source>
</evidence>
<dbReference type="EMBL" id="AP022822">
    <property type="protein sequence ID" value="BCA86289.1"/>
    <property type="molecule type" value="Genomic_DNA"/>
</dbReference>
<organism evidence="12 13">
    <name type="scientific">Enterococcus saigonensis</name>
    <dbReference type="NCBI Taxonomy" id="1805431"/>
    <lineage>
        <taxon>Bacteria</taxon>
        <taxon>Bacillati</taxon>
        <taxon>Bacillota</taxon>
        <taxon>Bacilli</taxon>
        <taxon>Lactobacillales</taxon>
        <taxon>Enterococcaceae</taxon>
        <taxon>Enterococcus</taxon>
    </lineage>
</organism>
<dbReference type="Proteomes" id="UP000502998">
    <property type="component" value="Chromosome"/>
</dbReference>
<dbReference type="EC" id="1.4.1.1" evidence="3 6"/>
<evidence type="ECO:0000313" key="13">
    <source>
        <dbReference type="Proteomes" id="UP000502998"/>
    </source>
</evidence>
<dbReference type="Pfam" id="PF01262">
    <property type="entry name" value="AlaDh_PNT_C"/>
    <property type="match status" value="1"/>
</dbReference>
<gene>
    <name evidence="12" type="ORF">EsVE80_18120</name>
</gene>
<dbReference type="SMART" id="SM01002">
    <property type="entry name" value="AlaDh_PNT_C"/>
    <property type="match status" value="1"/>
</dbReference>
<evidence type="ECO:0000313" key="12">
    <source>
        <dbReference type="EMBL" id="BCA86289.1"/>
    </source>
</evidence>
<dbReference type="SUPFAM" id="SSF52283">
    <property type="entry name" value="Formate/glycerate dehydrogenase catalytic domain-like"/>
    <property type="match status" value="1"/>
</dbReference>
<feature type="active site" description="Proton donor/acceptor" evidence="7">
    <location>
        <position position="268"/>
    </location>
</feature>
<evidence type="ECO:0000256" key="9">
    <source>
        <dbReference type="PIRSR" id="PIRSR000183-3"/>
    </source>
</evidence>
<dbReference type="SMART" id="SM01003">
    <property type="entry name" value="AlaDh_PNT_N"/>
    <property type="match status" value="1"/>
</dbReference>
<feature type="binding site" evidence="9">
    <location>
        <position position="132"/>
    </location>
    <ligand>
        <name>NAD(+)</name>
        <dbReference type="ChEBI" id="CHEBI:57540"/>
    </ligand>
</feature>
<dbReference type="PANTHER" id="PTHR42795:SF1">
    <property type="entry name" value="ALANINE DEHYDROGENASE"/>
    <property type="match status" value="1"/>
</dbReference>
<evidence type="ECO:0000256" key="3">
    <source>
        <dbReference type="ARBA" id="ARBA00012897"/>
    </source>
</evidence>
<feature type="binding site" evidence="9">
    <location>
        <begin position="237"/>
        <end position="238"/>
    </location>
    <ligand>
        <name>NAD(+)</name>
        <dbReference type="ChEBI" id="CHEBI:57540"/>
    </ligand>
</feature>
<evidence type="ECO:0000256" key="2">
    <source>
        <dbReference type="ARBA" id="ARBA00005689"/>
    </source>
</evidence>
<feature type="binding site" evidence="9">
    <location>
        <position position="201"/>
    </location>
    <ligand>
        <name>NAD(+)</name>
        <dbReference type="ChEBI" id="CHEBI:57540"/>
    </ligand>
</feature>
<evidence type="ECO:0000256" key="6">
    <source>
        <dbReference type="PIRNR" id="PIRNR000183"/>
    </source>
</evidence>
<dbReference type="RefSeq" id="WP_173103460.1">
    <property type="nucleotide sequence ID" value="NZ_AP022822.1"/>
</dbReference>
<dbReference type="InterPro" id="IPR008141">
    <property type="entry name" value="Ala_DH"/>
</dbReference>
<feature type="binding site" evidence="9">
    <location>
        <begin position="297"/>
        <end position="300"/>
    </location>
    <ligand>
        <name>NAD(+)</name>
        <dbReference type="ChEBI" id="CHEBI:57540"/>
    </ligand>
</feature>